<dbReference type="PROSITE" id="PS51483">
    <property type="entry name" value="B5"/>
    <property type="match status" value="1"/>
</dbReference>
<evidence type="ECO:0000256" key="7">
    <source>
        <dbReference type="ARBA" id="ARBA00022842"/>
    </source>
</evidence>
<gene>
    <name evidence="12" type="ORF">ENI09_01665</name>
</gene>
<dbReference type="SUPFAM" id="SSF54991">
    <property type="entry name" value="Anticodon-binding domain of PheRS"/>
    <property type="match status" value="1"/>
</dbReference>
<keyword evidence="4" id="KW-0479">Metal-binding</keyword>
<dbReference type="CDD" id="cd00769">
    <property type="entry name" value="PheRS_beta_core"/>
    <property type="match status" value="1"/>
</dbReference>
<keyword evidence="5" id="KW-0547">Nucleotide-binding</keyword>
<dbReference type="InterPro" id="IPR045864">
    <property type="entry name" value="aa-tRNA-synth_II/BPL/LPL"/>
</dbReference>
<dbReference type="Pfam" id="PF03483">
    <property type="entry name" value="B3_4"/>
    <property type="match status" value="1"/>
</dbReference>
<dbReference type="Proteomes" id="UP000885744">
    <property type="component" value="Unassembled WGS sequence"/>
</dbReference>
<comment type="caution">
    <text evidence="12">The sequence shown here is derived from an EMBL/GenBank/DDBJ whole genome shotgun (WGS) entry which is preliminary data.</text>
</comment>
<accession>A0A7C1SVA6</accession>
<dbReference type="SMART" id="SM00873">
    <property type="entry name" value="B3_4"/>
    <property type="match status" value="1"/>
</dbReference>
<evidence type="ECO:0000256" key="4">
    <source>
        <dbReference type="ARBA" id="ARBA00022723"/>
    </source>
</evidence>
<dbReference type="Gene3D" id="3.30.930.10">
    <property type="entry name" value="Bira Bifunctional Protein, Domain 2"/>
    <property type="match status" value="1"/>
</dbReference>
<dbReference type="Gene3D" id="3.50.40.10">
    <property type="entry name" value="Phenylalanyl-trna Synthetase, Chain B, domain 3"/>
    <property type="match status" value="1"/>
</dbReference>
<dbReference type="SUPFAM" id="SSF55681">
    <property type="entry name" value="Class II aaRS and biotin synthetases"/>
    <property type="match status" value="1"/>
</dbReference>
<dbReference type="SUPFAM" id="SSF56037">
    <property type="entry name" value="PheT/TilS domain"/>
    <property type="match status" value="1"/>
</dbReference>
<dbReference type="AlphaFoldDB" id="A0A7C1SVA6"/>
<dbReference type="GO" id="GO:0003723">
    <property type="term" value="F:RNA binding"/>
    <property type="evidence" value="ECO:0007669"/>
    <property type="project" value="InterPro"/>
</dbReference>
<evidence type="ECO:0000256" key="3">
    <source>
        <dbReference type="ARBA" id="ARBA00022598"/>
    </source>
</evidence>
<keyword evidence="6" id="KW-0067">ATP-binding</keyword>
<comment type="cofactor">
    <cofactor evidence="1">
        <name>Mg(2+)</name>
        <dbReference type="ChEBI" id="CHEBI:18420"/>
    </cofactor>
</comment>
<organism evidence="12">
    <name type="scientific">candidate division WWE3 bacterium</name>
    <dbReference type="NCBI Taxonomy" id="2053526"/>
    <lineage>
        <taxon>Bacteria</taxon>
        <taxon>Katanobacteria</taxon>
    </lineage>
</organism>
<dbReference type="GO" id="GO:0006432">
    <property type="term" value="P:phenylalanyl-tRNA aminoacylation"/>
    <property type="evidence" value="ECO:0007669"/>
    <property type="project" value="InterPro"/>
</dbReference>
<evidence type="ECO:0000313" key="12">
    <source>
        <dbReference type="EMBL" id="HEB14096.1"/>
    </source>
</evidence>
<evidence type="ECO:0000259" key="11">
    <source>
        <dbReference type="PROSITE" id="PS51483"/>
    </source>
</evidence>
<dbReference type="InterPro" id="IPR020825">
    <property type="entry name" value="Phe-tRNA_synthase-like_B3/B4"/>
</dbReference>
<keyword evidence="8" id="KW-0648">Protein biosynthesis</keyword>
<dbReference type="Pfam" id="PF03147">
    <property type="entry name" value="FDX-ACB"/>
    <property type="match status" value="1"/>
</dbReference>
<dbReference type="InterPro" id="IPR005121">
    <property type="entry name" value="Fdx_antiC-bd"/>
</dbReference>
<dbReference type="GO" id="GO:0004826">
    <property type="term" value="F:phenylalanine-tRNA ligase activity"/>
    <property type="evidence" value="ECO:0007669"/>
    <property type="project" value="UniProtKB-EC"/>
</dbReference>
<evidence type="ECO:0000259" key="10">
    <source>
        <dbReference type="PROSITE" id="PS51447"/>
    </source>
</evidence>
<dbReference type="SUPFAM" id="SSF46955">
    <property type="entry name" value="Putative DNA-binding domain"/>
    <property type="match status" value="1"/>
</dbReference>
<dbReference type="Gene3D" id="3.30.70.380">
    <property type="entry name" value="Ferrodoxin-fold anticodon-binding domain"/>
    <property type="match status" value="1"/>
</dbReference>
<evidence type="ECO:0000256" key="5">
    <source>
        <dbReference type="ARBA" id="ARBA00022741"/>
    </source>
</evidence>
<evidence type="ECO:0000256" key="9">
    <source>
        <dbReference type="ARBA" id="ARBA00023146"/>
    </source>
</evidence>
<dbReference type="InterPro" id="IPR041616">
    <property type="entry name" value="PheRS_beta_core"/>
</dbReference>
<feature type="domain" description="B5" evidence="11">
    <location>
        <begin position="123"/>
        <end position="198"/>
    </location>
</feature>
<dbReference type="InterPro" id="IPR005147">
    <property type="entry name" value="tRNA_synthase_B5-dom"/>
</dbReference>
<sequence>QVRSAKKGEAIKTLDGLNHMLLSGDMIIADKRGPIAIAGVMGGKDTEVDEGTTEILLEAAIFDPIQIRKTARRLGLRSEASGRFEHYISPENLLISLYKITQMYKFHGRGEVTGFGSVGETKTDREPVVLTQDKLDQVSGEHFGIDKARRFLKQLGFKVMSSEKGLLCWAPYWRGDISIPEDLVEEVLRLYGYENIAAQSLQTEVNVSSGGRLENWRDTVTRLLASNGFNEVKTYSFVSTQSLTHLDAGKLQRIRNPISAETEYLRPSLVLSLMEVAQLNSPKFKKGKVFELEKIYPKTGEYFSLGAVLWGEKDLFRILKGYVEALFSEANLRVDFDPVKDGQLHPTKSTQITVEGEPIGVLGEIHPHLASSYGVEAAVFEINFEKFVELARDWKPFAPISQYPEVYEDFSFTLAEEYPLMDLVKKIEKLSNLVQNVELLDRYLEKGERSITLRIIFQSQEKSLSAKDIKPLREKIHSMIKKSKGQLRK</sequence>
<dbReference type="InterPro" id="IPR045060">
    <property type="entry name" value="Phe-tRNA-ligase_IIc_bsu"/>
</dbReference>
<proteinExistence type="predicted"/>
<evidence type="ECO:0000256" key="2">
    <source>
        <dbReference type="ARBA" id="ARBA00012814"/>
    </source>
</evidence>
<evidence type="ECO:0000256" key="6">
    <source>
        <dbReference type="ARBA" id="ARBA00022840"/>
    </source>
</evidence>
<keyword evidence="3 12" id="KW-0436">Ligase</keyword>
<dbReference type="InterPro" id="IPR005146">
    <property type="entry name" value="B3/B4_tRNA-bd"/>
</dbReference>
<name>A0A7C1SVA6_UNCKA</name>
<dbReference type="GO" id="GO:0005524">
    <property type="term" value="F:ATP binding"/>
    <property type="evidence" value="ECO:0007669"/>
    <property type="project" value="UniProtKB-KW"/>
</dbReference>
<evidence type="ECO:0000256" key="8">
    <source>
        <dbReference type="ARBA" id="ARBA00022917"/>
    </source>
</evidence>
<feature type="non-terminal residue" evidence="12">
    <location>
        <position position="1"/>
    </location>
</feature>
<dbReference type="PANTHER" id="PTHR10947:SF0">
    <property type="entry name" value="PHENYLALANINE--TRNA LIGASE BETA SUBUNIT"/>
    <property type="match status" value="1"/>
</dbReference>
<dbReference type="SMART" id="SM00896">
    <property type="entry name" value="FDX-ACB"/>
    <property type="match status" value="1"/>
</dbReference>
<keyword evidence="9" id="KW-0030">Aminoacyl-tRNA synthetase</keyword>
<dbReference type="GO" id="GO:0009328">
    <property type="term" value="C:phenylalanine-tRNA ligase complex"/>
    <property type="evidence" value="ECO:0007669"/>
    <property type="project" value="TreeGrafter"/>
</dbReference>
<dbReference type="EMBL" id="DRHH01000070">
    <property type="protein sequence ID" value="HEB14096.1"/>
    <property type="molecule type" value="Genomic_DNA"/>
</dbReference>
<dbReference type="GO" id="GO:0000287">
    <property type="term" value="F:magnesium ion binding"/>
    <property type="evidence" value="ECO:0007669"/>
    <property type="project" value="InterPro"/>
</dbReference>
<dbReference type="Gene3D" id="3.30.56.10">
    <property type="match status" value="1"/>
</dbReference>
<dbReference type="SMART" id="SM00874">
    <property type="entry name" value="B5"/>
    <property type="match status" value="1"/>
</dbReference>
<keyword evidence="7" id="KW-0460">Magnesium</keyword>
<dbReference type="PANTHER" id="PTHR10947">
    <property type="entry name" value="PHENYLALANYL-TRNA SYNTHETASE BETA CHAIN AND LEUCINE-RICH REPEAT-CONTAINING PROTEIN 47"/>
    <property type="match status" value="1"/>
</dbReference>
<dbReference type="PROSITE" id="PS51447">
    <property type="entry name" value="FDX_ACB"/>
    <property type="match status" value="1"/>
</dbReference>
<protein>
    <recommendedName>
        <fullName evidence="2">phenylalanine--tRNA ligase</fullName>
        <ecNumber evidence="2">6.1.1.20</ecNumber>
    </recommendedName>
</protein>
<dbReference type="InterPro" id="IPR036690">
    <property type="entry name" value="Fdx_antiC-bd_sf"/>
</dbReference>
<evidence type="ECO:0000256" key="1">
    <source>
        <dbReference type="ARBA" id="ARBA00001946"/>
    </source>
</evidence>
<feature type="domain" description="FDX-ACB" evidence="10">
    <location>
        <begin position="401"/>
        <end position="488"/>
    </location>
</feature>
<dbReference type="InterPro" id="IPR009061">
    <property type="entry name" value="DNA-bd_dom_put_sf"/>
</dbReference>
<dbReference type="Pfam" id="PF17759">
    <property type="entry name" value="tRNA_synthFbeta"/>
    <property type="match status" value="1"/>
</dbReference>
<dbReference type="Pfam" id="PF03484">
    <property type="entry name" value="B5"/>
    <property type="match status" value="1"/>
</dbReference>
<reference evidence="12" key="1">
    <citation type="journal article" date="2020" name="mSystems">
        <title>Genome- and Community-Level Interaction Insights into Carbon Utilization and Element Cycling Functions of Hydrothermarchaeota in Hydrothermal Sediment.</title>
        <authorList>
            <person name="Zhou Z."/>
            <person name="Liu Y."/>
            <person name="Xu W."/>
            <person name="Pan J."/>
            <person name="Luo Z.H."/>
            <person name="Li M."/>
        </authorList>
    </citation>
    <scope>NUCLEOTIDE SEQUENCE [LARGE SCALE GENOMIC DNA]</scope>
    <source>
        <strain evidence="12">HyVt-365</strain>
    </source>
</reference>
<dbReference type="EC" id="6.1.1.20" evidence="2"/>